<dbReference type="EMBL" id="CAJHJF010006879">
    <property type="protein sequence ID" value="CAD6959736.1"/>
    <property type="molecule type" value="Genomic_DNA"/>
</dbReference>
<dbReference type="GO" id="GO:0071014">
    <property type="term" value="C:post-mRNA release spliceosomal complex"/>
    <property type="evidence" value="ECO:0007669"/>
    <property type="project" value="TreeGrafter"/>
</dbReference>
<feature type="domain" description="Pre-mRNA-splicing factor Syf1/CRNKL1-like C-terminal HAT-repeats" evidence="14">
    <location>
        <begin position="613"/>
        <end position="1041"/>
    </location>
</feature>
<feature type="region of interest" description="Disordered" evidence="12">
    <location>
        <begin position="648"/>
        <end position="685"/>
    </location>
</feature>
<dbReference type="PANTHER" id="PTHR11246:SF5">
    <property type="entry name" value="PRE-MRNA-SPLICING FACTOR SYF1"/>
    <property type="match status" value="1"/>
</dbReference>
<evidence type="ECO:0000313" key="17">
    <source>
        <dbReference type="Proteomes" id="UP000836404"/>
    </source>
</evidence>
<keyword evidence="4" id="KW-0507">mRNA processing</keyword>
<evidence type="ECO:0000259" key="15">
    <source>
        <dbReference type="Pfam" id="PF23233"/>
    </source>
</evidence>
<evidence type="ECO:0000256" key="11">
    <source>
        <dbReference type="ARBA" id="ARBA00067212"/>
    </source>
</evidence>
<comment type="similarity">
    <text evidence="2">Belongs to the crooked-neck family.</text>
</comment>
<dbReference type="InterPro" id="IPR055430">
    <property type="entry name" value="HAT_Syf1_CNRKL1_C"/>
</dbReference>
<feature type="domain" description="Pre-mRNA-splicing factor Syf1-like N-terminal HAT-repeats" evidence="15">
    <location>
        <begin position="241"/>
        <end position="332"/>
    </location>
</feature>
<evidence type="ECO:0000256" key="8">
    <source>
        <dbReference type="ARBA" id="ARBA00023242"/>
    </source>
</evidence>
<dbReference type="InterPro" id="IPR055433">
    <property type="entry name" value="HAT_Syf1-like_N"/>
</dbReference>
<dbReference type="Pfam" id="PF23231">
    <property type="entry name" value="HAT_Syf1_CNRKL1_C"/>
    <property type="match status" value="1"/>
</dbReference>
<dbReference type="FunFam" id="1.25.40.10:FF:000038">
    <property type="entry name" value="Putative pre-mRNA-splicing factor SYF1"/>
    <property type="match status" value="1"/>
</dbReference>
<dbReference type="GO" id="GO:0000974">
    <property type="term" value="C:Prp19 complex"/>
    <property type="evidence" value="ECO:0007669"/>
    <property type="project" value="TreeGrafter"/>
</dbReference>
<feature type="compositionally biased region" description="Low complexity" evidence="12">
    <location>
        <begin position="1036"/>
        <end position="1046"/>
    </location>
</feature>
<keyword evidence="17" id="KW-1185">Reference proteome</keyword>
<feature type="compositionally biased region" description="Low complexity" evidence="12">
    <location>
        <begin position="1101"/>
        <end position="1113"/>
    </location>
</feature>
<evidence type="ECO:0000256" key="3">
    <source>
        <dbReference type="ARBA" id="ARBA00011524"/>
    </source>
</evidence>
<feature type="region of interest" description="Disordered" evidence="12">
    <location>
        <begin position="1036"/>
        <end position="1080"/>
    </location>
</feature>
<evidence type="ECO:0000313" key="16">
    <source>
        <dbReference type="EMBL" id="CAD6959736.1"/>
    </source>
</evidence>
<dbReference type="FunFam" id="1.25.40.10:FF:000023">
    <property type="entry name" value="Pre-mRNA-splicing factor SYF1"/>
    <property type="match status" value="1"/>
</dbReference>
<dbReference type="InterPro" id="IPR056350">
    <property type="entry name" value="HAT_Syf1_central"/>
</dbReference>
<feature type="compositionally biased region" description="Acidic residues" evidence="12">
    <location>
        <begin position="1125"/>
        <end position="1134"/>
    </location>
</feature>
<evidence type="ECO:0000256" key="1">
    <source>
        <dbReference type="ARBA" id="ARBA00004123"/>
    </source>
</evidence>
<feature type="region of interest" description="Disordered" evidence="12">
    <location>
        <begin position="1096"/>
        <end position="1134"/>
    </location>
</feature>
<evidence type="ECO:0000256" key="9">
    <source>
        <dbReference type="ARBA" id="ARBA00037272"/>
    </source>
</evidence>
<comment type="subunit">
    <text evidence="3">Associated with the spliceosome.</text>
</comment>
<proteinExistence type="inferred from homology"/>
<dbReference type="AlphaFoldDB" id="A0A9N8MCW9"/>
<keyword evidence="5" id="KW-0747">Spliceosome</keyword>
<keyword evidence="8" id="KW-0539">Nucleus</keyword>
<keyword evidence="6" id="KW-0677">Repeat</keyword>
<dbReference type="InterPro" id="IPR011990">
    <property type="entry name" value="TPR-like_helical_dom_sf"/>
</dbReference>
<feature type="region of interest" description="Disordered" evidence="12">
    <location>
        <begin position="424"/>
        <end position="449"/>
    </location>
</feature>
<dbReference type="InterPro" id="IPR003107">
    <property type="entry name" value="HAT"/>
</dbReference>
<name>A0A9N8MCW9_9BASI</name>
<organism evidence="16 17">
    <name type="scientific">Tilletia laevis</name>
    <dbReference type="NCBI Taxonomy" id="157183"/>
    <lineage>
        <taxon>Eukaryota</taxon>
        <taxon>Fungi</taxon>
        <taxon>Dikarya</taxon>
        <taxon>Basidiomycota</taxon>
        <taxon>Ustilaginomycotina</taxon>
        <taxon>Exobasidiomycetes</taxon>
        <taxon>Tilletiales</taxon>
        <taxon>Tilletiaceae</taxon>
        <taxon>Tilletia</taxon>
    </lineage>
</organism>
<feature type="region of interest" description="Disordered" evidence="12">
    <location>
        <begin position="353"/>
        <end position="376"/>
    </location>
</feature>
<feature type="compositionally biased region" description="Acidic residues" evidence="12">
    <location>
        <begin position="1049"/>
        <end position="1064"/>
    </location>
</feature>
<evidence type="ECO:0000259" key="13">
    <source>
        <dbReference type="Pfam" id="PF23220"/>
    </source>
</evidence>
<comment type="caution">
    <text evidence="16">The sequence shown here is derived from an EMBL/GenBank/DDBJ whole genome shotgun (WGS) entry which is preliminary data.</text>
</comment>
<feature type="compositionally biased region" description="Acidic residues" evidence="12">
    <location>
        <begin position="671"/>
        <end position="684"/>
    </location>
</feature>
<dbReference type="GO" id="GO:0071007">
    <property type="term" value="C:U2-type catalytic step 2 spliceosome"/>
    <property type="evidence" value="ECO:0007669"/>
    <property type="project" value="TreeGrafter"/>
</dbReference>
<evidence type="ECO:0000256" key="6">
    <source>
        <dbReference type="ARBA" id="ARBA00022737"/>
    </source>
</evidence>
<evidence type="ECO:0000256" key="4">
    <source>
        <dbReference type="ARBA" id="ARBA00022664"/>
    </source>
</evidence>
<evidence type="ECO:0000256" key="12">
    <source>
        <dbReference type="SAM" id="MobiDB-lite"/>
    </source>
</evidence>
<evidence type="ECO:0000256" key="7">
    <source>
        <dbReference type="ARBA" id="ARBA00023187"/>
    </source>
</evidence>
<accession>A0A9N8MCW9</accession>
<comment type="subcellular location">
    <subcellularLocation>
        <location evidence="1">Nucleus</location>
    </subcellularLocation>
</comment>
<dbReference type="Gene3D" id="1.25.40.10">
    <property type="entry name" value="Tetratricopeptide repeat domain"/>
    <property type="match status" value="3"/>
</dbReference>
<dbReference type="InterPro" id="IPR045075">
    <property type="entry name" value="Syf1-like"/>
</dbReference>
<feature type="compositionally biased region" description="Acidic residues" evidence="12">
    <location>
        <begin position="426"/>
        <end position="436"/>
    </location>
</feature>
<comment type="function">
    <text evidence="9">Involved in pre-mRNA splicing and cell cycle progression.</text>
</comment>
<dbReference type="SMART" id="SM00386">
    <property type="entry name" value="HAT"/>
    <property type="match status" value="11"/>
</dbReference>
<dbReference type="Pfam" id="PF23220">
    <property type="entry name" value="HAT_Syf1_M"/>
    <property type="match status" value="1"/>
</dbReference>
<evidence type="ECO:0000256" key="2">
    <source>
        <dbReference type="ARBA" id="ARBA00008644"/>
    </source>
</evidence>
<keyword evidence="7" id="KW-0508">mRNA splicing</keyword>
<dbReference type="SUPFAM" id="SSF48452">
    <property type="entry name" value="TPR-like"/>
    <property type="match status" value="4"/>
</dbReference>
<dbReference type="Pfam" id="PF23233">
    <property type="entry name" value="HAT_Syf1_CNRKL1_N"/>
    <property type="match status" value="1"/>
</dbReference>
<sequence length="1134" mass="127819">MASEGVREEPRGFATVKKIALLPLYIIFEKTIIIQHRESRANMAGAKAGKQKAAEEQASEPTAAGASSFFPLAWPIPLPTTDDDLVPLADISFEQDLLLNASNLRTWNSYISHIITTNTVHAPIHNIAPDHTLSQDEIQKLGPRFASHSQRTAYRRIVSIYERAIAVSPYSYSLWRDYLLLRSTYVLGSPRGGPLAARKRMLKAALQNLDLGPTLLDRSKGEAEENDWEHSQALDGEYGLEEWRSLAATYERAIRCLPKMPRFWLLYLSLFFHPKCPPQLSGAHAKLTFDRALRVLPPSLHLRIWKSYLRWAERDGAEVGLNVWRRYLRVDPSLTERYVHFLLEAKRNTAQAEAAAADEDAMDVDAEEEEDEDASTLGPRALEAAKLLLALARAAQQGAYISPEGKSPIQLLLEWLDLCIQHPDEIGLDPSEEPESSEGRNLEQETNPLDSHHLPVSLIVRADGLDRYPDQAGRLWTGLATFWIKRGELDRARDTFEQGMKEVVTVRDFTQIFDAYAETSENVIGFLMEEIAQEEDEGDEEEGASRADKEKELDTRMADFEALMERRPFLVNDVLLRRNPDDVQEWEKRILLHGEDDEAVIATYKRAIETINPRKATPNLHMLYVNFAKFYEVGGSVGLRRLAVAEAAEEQGQEPETNGGVLENGKHAADGEEEEEEEAAEPDLDSARQVFETSFKVPFRRVDDLAELWCELAEFEVRHSNYDAALRVMARATQPPTRRNPKDINYHDEALPPQLRLFKSLKLWSFYVDLEESLGTVESAKRTYDRILELKIANAQLIVNYAAFLEENKYFEDAFKVYERGVEAFTYPVAFELWNVYLSKFVKRYGGSKIERARDLFEQALEKCPAKFAKPLLLMYGQLEEEHGLAKRAMSIYDRATGMVGDDDRFDMFVFYIAKAAANFGLAATRPIYEKAIEMLPDRQTADMCLRFAALERKLGEIDRARAIYAHASQFCDPRTNAAFWKQWNQFEIETGSEDTFREMLRIKRSVQAQFNTDVSYIAASALSAAARNKLGAAQEQQAKELAAGLDGSDSDDDDDDEEDEDDPMAQTEKAALASRREAAGGPAFVAAKRVVDTRAEAADDAAAAAAAGQVAAESREDVNQEQIGGEDDDDDLL</sequence>
<feature type="compositionally biased region" description="Acidic residues" evidence="12">
    <location>
        <begin position="356"/>
        <end position="374"/>
    </location>
</feature>
<reference evidence="16 17" key="1">
    <citation type="submission" date="2020-10" db="EMBL/GenBank/DDBJ databases">
        <authorList>
            <person name="Sedaghatjoo S."/>
        </authorList>
    </citation>
    <scope>NUCLEOTIDE SEQUENCE [LARGE SCALE GENOMIC DNA]</scope>
    <source>
        <strain evidence="16 17">LLFL</strain>
    </source>
</reference>
<gene>
    <name evidence="16" type="ORF">JKILLFL_G5526</name>
</gene>
<protein>
    <recommendedName>
        <fullName evidence="10">Pre-mRNA-splicing factor SYF1</fullName>
    </recommendedName>
    <alternativeName>
        <fullName evidence="11">Pre-mRNA-splicing factor syf1</fullName>
    </alternativeName>
</protein>
<evidence type="ECO:0000256" key="5">
    <source>
        <dbReference type="ARBA" id="ARBA00022728"/>
    </source>
</evidence>
<feature type="domain" description="Pre-mRNA-splicing factor SYF1 central HAT repeats" evidence="13">
    <location>
        <begin position="452"/>
        <end position="611"/>
    </location>
</feature>
<evidence type="ECO:0000256" key="10">
    <source>
        <dbReference type="ARBA" id="ARBA00039472"/>
    </source>
</evidence>
<dbReference type="Proteomes" id="UP000836404">
    <property type="component" value="Unassembled WGS sequence"/>
</dbReference>
<dbReference type="PANTHER" id="PTHR11246">
    <property type="entry name" value="PRE-MRNA SPLICING FACTOR"/>
    <property type="match status" value="1"/>
</dbReference>
<evidence type="ECO:0000259" key="14">
    <source>
        <dbReference type="Pfam" id="PF23231"/>
    </source>
</evidence>
<dbReference type="GO" id="GO:0000349">
    <property type="term" value="P:generation of catalytic spliceosome for first transesterification step"/>
    <property type="evidence" value="ECO:0007669"/>
    <property type="project" value="TreeGrafter"/>
</dbReference>